<evidence type="ECO:0000313" key="2">
    <source>
        <dbReference type="EMBL" id="GGO87273.1"/>
    </source>
</evidence>
<protein>
    <submittedName>
        <fullName evidence="2">Uncharacterized protein</fullName>
    </submittedName>
</protein>
<sequence>MRAGKTAFGAGAVALAAVVAGTVAVIGSSDSPSAKAQPRPGVPHSASPRPTGAGPSSPARPGRRANDLRRLLLPVPEGAQSEGPAELMSLDEAAIGFEPGADDALRRASFRDAAVRGFTTADQGSEVNVKLIRFTSSEGARAFAEAPHFHGPEVTVPGDARARATRLPSASAESTGALVAVSYEGNVQITISISSATPPTGARVAELLKAQYQRLRGTH</sequence>
<gene>
    <name evidence="2" type="ORF">GCM10012280_25380</name>
</gene>
<dbReference type="EMBL" id="BMMS01000009">
    <property type="protein sequence ID" value="GGO87273.1"/>
    <property type="molecule type" value="Genomic_DNA"/>
</dbReference>
<proteinExistence type="predicted"/>
<reference evidence="2" key="2">
    <citation type="submission" date="2020-09" db="EMBL/GenBank/DDBJ databases">
        <authorList>
            <person name="Sun Q."/>
            <person name="Zhou Y."/>
        </authorList>
    </citation>
    <scope>NUCLEOTIDE SEQUENCE</scope>
    <source>
        <strain evidence="2">CGMCC 4.7201</strain>
    </source>
</reference>
<feature type="region of interest" description="Disordered" evidence="1">
    <location>
        <begin position="28"/>
        <end position="63"/>
    </location>
</feature>
<dbReference type="AlphaFoldDB" id="A0A917ZNA7"/>
<evidence type="ECO:0000256" key="1">
    <source>
        <dbReference type="SAM" id="MobiDB-lite"/>
    </source>
</evidence>
<name>A0A917ZNA7_9ACTN</name>
<evidence type="ECO:0000313" key="3">
    <source>
        <dbReference type="Proteomes" id="UP000641932"/>
    </source>
</evidence>
<comment type="caution">
    <text evidence="2">The sequence shown here is derived from an EMBL/GenBank/DDBJ whole genome shotgun (WGS) entry which is preliminary data.</text>
</comment>
<organism evidence="2 3">
    <name type="scientific">Wenjunlia tyrosinilytica</name>
    <dbReference type="NCBI Taxonomy" id="1544741"/>
    <lineage>
        <taxon>Bacteria</taxon>
        <taxon>Bacillati</taxon>
        <taxon>Actinomycetota</taxon>
        <taxon>Actinomycetes</taxon>
        <taxon>Kitasatosporales</taxon>
        <taxon>Streptomycetaceae</taxon>
        <taxon>Wenjunlia</taxon>
    </lineage>
</organism>
<reference evidence="2" key="1">
    <citation type="journal article" date="2014" name="Int. J. Syst. Evol. Microbiol.">
        <title>Complete genome sequence of Corynebacterium casei LMG S-19264T (=DSM 44701T), isolated from a smear-ripened cheese.</title>
        <authorList>
            <consortium name="US DOE Joint Genome Institute (JGI-PGF)"/>
            <person name="Walter F."/>
            <person name="Albersmeier A."/>
            <person name="Kalinowski J."/>
            <person name="Ruckert C."/>
        </authorList>
    </citation>
    <scope>NUCLEOTIDE SEQUENCE</scope>
    <source>
        <strain evidence="2">CGMCC 4.7201</strain>
    </source>
</reference>
<dbReference type="RefSeq" id="WP_189131705.1">
    <property type="nucleotide sequence ID" value="NZ_BMMS01000009.1"/>
</dbReference>
<keyword evidence="3" id="KW-1185">Reference proteome</keyword>
<dbReference type="Proteomes" id="UP000641932">
    <property type="component" value="Unassembled WGS sequence"/>
</dbReference>
<accession>A0A917ZNA7</accession>